<dbReference type="Pfam" id="PF04383">
    <property type="entry name" value="KilA-N"/>
    <property type="match status" value="1"/>
</dbReference>
<dbReference type="RefSeq" id="WP_005877746.1">
    <property type="nucleotide sequence ID" value="NZ_CABMNL010000001.1"/>
</dbReference>
<reference evidence="2" key="1">
    <citation type="submission" date="2011-10" db="EMBL/GenBank/DDBJ databases">
        <title>The Genome Sequence of Oxalobacter formigenes HOxBLS.</title>
        <authorList>
            <consortium name="The Broad Institute Genome Sequencing Platform"/>
            <person name="Earl A."/>
            <person name="Ward D."/>
            <person name="Feldgarden M."/>
            <person name="Gevers D."/>
            <person name="Allison M.J."/>
            <person name="Humphrey S."/>
            <person name="Young S.K."/>
            <person name="Zeng Q."/>
            <person name="Gargeya S."/>
            <person name="Fitzgerald M."/>
            <person name="Haas B."/>
            <person name="Abouelleil A."/>
            <person name="Alvarado L."/>
            <person name="Arachchi H.M."/>
            <person name="Berlin A."/>
            <person name="Brown A."/>
            <person name="Chapman S.B."/>
            <person name="Chen Z."/>
            <person name="Dunbar C."/>
            <person name="Freedman E."/>
            <person name="Gearin G."/>
            <person name="Goldberg J."/>
            <person name="Griggs A."/>
            <person name="Gujja S."/>
            <person name="Heiman D."/>
            <person name="Howarth C."/>
            <person name="Larson L."/>
            <person name="Lui A."/>
            <person name="MacDonald P.J.P."/>
            <person name="Montmayeur A."/>
            <person name="Murphy C."/>
            <person name="Neiman D."/>
            <person name="Pearson M."/>
            <person name="Priest M."/>
            <person name="Roberts A."/>
            <person name="Saif S."/>
            <person name="Shea T."/>
            <person name="Shenoy N."/>
            <person name="Sisk P."/>
            <person name="Stolte C."/>
            <person name="Sykes S."/>
            <person name="Wortman J."/>
            <person name="Nusbaum C."/>
            <person name="Birren B."/>
        </authorList>
    </citation>
    <scope>NUCLEOTIDE SEQUENCE [LARGE SCALE GENOMIC DNA]</scope>
    <source>
        <strain evidence="2">HOxBLS</strain>
    </source>
</reference>
<dbReference type="InterPro" id="IPR018004">
    <property type="entry name" value="KilA/APSES_HTH"/>
</dbReference>
<evidence type="ECO:0000313" key="2">
    <source>
        <dbReference type="EMBL" id="EEO28203.1"/>
    </source>
</evidence>
<name>C3X4R7_9BURK</name>
<comment type="caution">
    <text evidence="2">The sequence shown here is derived from an EMBL/GenBank/DDBJ whole genome shotgun (WGS) entry which is preliminary data.</text>
</comment>
<dbReference type="HOGENOM" id="CLU_084196_0_0_4"/>
<dbReference type="eggNOG" id="ENOG50339RA">
    <property type="taxonomic scope" value="Bacteria"/>
</dbReference>
<dbReference type="EMBL" id="ACDP02000006">
    <property type="protein sequence ID" value="EEO28203.1"/>
    <property type="molecule type" value="Genomic_DNA"/>
</dbReference>
<evidence type="ECO:0000313" key="3">
    <source>
        <dbReference type="Proteomes" id="UP000003973"/>
    </source>
</evidence>
<organism evidence="2 3">
    <name type="scientific">Oxalobacter paraformigenes</name>
    <dbReference type="NCBI Taxonomy" id="556268"/>
    <lineage>
        <taxon>Bacteria</taxon>
        <taxon>Pseudomonadati</taxon>
        <taxon>Pseudomonadota</taxon>
        <taxon>Betaproteobacteria</taxon>
        <taxon>Burkholderiales</taxon>
        <taxon>Oxalobacteraceae</taxon>
        <taxon>Oxalobacter</taxon>
    </lineage>
</organism>
<protein>
    <recommendedName>
        <fullName evidence="1">KilA-N domain-containing protein</fullName>
    </recommendedName>
</protein>
<gene>
    <name evidence="2" type="ORF">OFAG_01356</name>
</gene>
<dbReference type="InterPro" id="IPR017880">
    <property type="entry name" value="KilA_N"/>
</dbReference>
<accession>C3X4R7</accession>
<sequence>MKNNALTFIGNTPLRRNDDGLISLTDIFKASGENQNKSPLEWARFAGHQFIEFVAHNLNTGKSRIYKTTRGKSGGTYAHWQIALAYAKYLSHDLHMHVNEAYMRFKTNDISMADEIADKATPEQQLWLEKRLQGKAARRQFTDTLKDHGVTGIGYGRCTHAIQTPIMGGSKAHICKTRGLSKKVNLRDQMSVEELIATSMAELVASKKITQSGVRGNTPCAQKCKWAAEKVASLLN</sequence>
<dbReference type="AlphaFoldDB" id="C3X4R7"/>
<dbReference type="SUPFAM" id="SSF54616">
    <property type="entry name" value="DNA-binding domain of Mlu1-box binding protein MBP1"/>
    <property type="match status" value="1"/>
</dbReference>
<proteinExistence type="predicted"/>
<feature type="domain" description="KilA-N" evidence="1">
    <location>
        <begin position="2"/>
        <end position="105"/>
    </location>
</feature>
<dbReference type="GO" id="GO:0003677">
    <property type="term" value="F:DNA binding"/>
    <property type="evidence" value="ECO:0007669"/>
    <property type="project" value="InterPro"/>
</dbReference>
<dbReference type="InterPro" id="IPR036887">
    <property type="entry name" value="HTH_APSES_sf"/>
</dbReference>
<dbReference type="PROSITE" id="PS51301">
    <property type="entry name" value="KILA_N"/>
    <property type="match status" value="1"/>
</dbReference>
<evidence type="ECO:0000259" key="1">
    <source>
        <dbReference type="PROSITE" id="PS51301"/>
    </source>
</evidence>
<keyword evidence="3" id="KW-1185">Reference proteome</keyword>
<dbReference type="Proteomes" id="UP000003973">
    <property type="component" value="Unassembled WGS sequence"/>
</dbReference>
<dbReference type="SMART" id="SM01252">
    <property type="entry name" value="KilA-N"/>
    <property type="match status" value="1"/>
</dbReference>